<dbReference type="Pfam" id="PF18517">
    <property type="entry name" value="LZ3wCH"/>
    <property type="match status" value="1"/>
</dbReference>
<evidence type="ECO:0000259" key="11">
    <source>
        <dbReference type="Pfam" id="PF18517"/>
    </source>
</evidence>
<dbReference type="InterPro" id="IPR005647">
    <property type="entry name" value="Mnd1"/>
</dbReference>
<keyword evidence="4 9" id="KW-0175">Coiled coil</keyword>
<dbReference type="EMBL" id="HBIS01003108">
    <property type="protein sequence ID" value="CAE0608973.1"/>
    <property type="molecule type" value="Transcribed_RNA"/>
</dbReference>
<evidence type="ECO:0000256" key="1">
    <source>
        <dbReference type="ARBA" id="ARBA00004123"/>
    </source>
</evidence>
<evidence type="ECO:0000256" key="4">
    <source>
        <dbReference type="ARBA" id="ARBA00023054"/>
    </source>
</evidence>
<dbReference type="InterPro" id="IPR040453">
    <property type="entry name" value="Mnd1_HTH"/>
</dbReference>
<evidence type="ECO:0000259" key="10">
    <source>
        <dbReference type="Pfam" id="PF03962"/>
    </source>
</evidence>
<protein>
    <recommendedName>
        <fullName evidence="3 8">Meiotic nuclear division protein 1 homolog</fullName>
    </recommendedName>
</protein>
<comment type="similarity">
    <text evidence="2 8">Belongs to the MND1 family.</text>
</comment>
<reference evidence="12" key="1">
    <citation type="submission" date="2021-01" db="EMBL/GenBank/DDBJ databases">
        <authorList>
            <person name="Corre E."/>
            <person name="Pelletier E."/>
            <person name="Niang G."/>
            <person name="Scheremetjew M."/>
            <person name="Finn R."/>
            <person name="Kale V."/>
            <person name="Holt S."/>
            <person name="Cochrane G."/>
            <person name="Meng A."/>
            <person name="Brown T."/>
            <person name="Cohen L."/>
        </authorList>
    </citation>
    <scope>NUCLEOTIDE SEQUENCE</scope>
    <source>
        <strain evidence="12">CCMP1897</strain>
    </source>
</reference>
<evidence type="ECO:0000256" key="2">
    <source>
        <dbReference type="ARBA" id="ARBA00005981"/>
    </source>
</evidence>
<dbReference type="PANTHER" id="PTHR31398">
    <property type="entry name" value="MEIOTIC NUCLEAR DIVISION PROTEIN 1 HOMOLOG"/>
    <property type="match status" value="1"/>
</dbReference>
<dbReference type="PANTHER" id="PTHR31398:SF0">
    <property type="entry name" value="MEIOTIC NUCLEAR DIVISION PROTEIN 1 HOMOLOG"/>
    <property type="match status" value="1"/>
</dbReference>
<keyword evidence="5" id="KW-0233">DNA recombination</keyword>
<dbReference type="GO" id="GO:0003690">
    <property type="term" value="F:double-stranded DNA binding"/>
    <property type="evidence" value="ECO:0007669"/>
    <property type="project" value="InterPro"/>
</dbReference>
<comment type="function">
    <text evidence="8">Required for proper homologous chromosome pairing and efficient cross-over and intragenic recombination during meiosis.</text>
</comment>
<dbReference type="AlphaFoldDB" id="A0A7S3XCJ1"/>
<feature type="domain" description="Leucine zipper with capping helix" evidence="11">
    <location>
        <begin position="150"/>
        <end position="206"/>
    </location>
</feature>
<evidence type="ECO:0000256" key="5">
    <source>
        <dbReference type="ARBA" id="ARBA00023172"/>
    </source>
</evidence>
<comment type="subcellular location">
    <subcellularLocation>
        <location evidence="1 8">Nucleus</location>
    </subcellularLocation>
</comment>
<dbReference type="GO" id="GO:0007131">
    <property type="term" value="P:reciprocal meiotic recombination"/>
    <property type="evidence" value="ECO:0007669"/>
    <property type="project" value="InterPro"/>
</dbReference>
<evidence type="ECO:0000256" key="6">
    <source>
        <dbReference type="ARBA" id="ARBA00023242"/>
    </source>
</evidence>
<keyword evidence="6 8" id="KW-0539">Nucleus</keyword>
<proteinExistence type="inferred from homology"/>
<dbReference type="InterPro" id="IPR040661">
    <property type="entry name" value="LZ3wCH"/>
</dbReference>
<name>A0A7S3XCJ1_9CHLO</name>
<feature type="coiled-coil region" evidence="9">
    <location>
        <begin position="78"/>
        <end position="146"/>
    </location>
</feature>
<gene>
    <name evidence="12" type="ORF">PSAL00342_LOCUS2792</name>
</gene>
<feature type="domain" description="Mnd1 HTH" evidence="10">
    <location>
        <begin position="16"/>
        <end position="74"/>
    </location>
</feature>
<evidence type="ECO:0000256" key="8">
    <source>
        <dbReference type="PIRNR" id="PIRNR026991"/>
    </source>
</evidence>
<keyword evidence="7" id="KW-0469">Meiosis</keyword>
<evidence type="ECO:0000313" key="12">
    <source>
        <dbReference type="EMBL" id="CAE0608973.1"/>
    </source>
</evidence>
<dbReference type="PIRSF" id="PIRSF026991">
    <property type="entry name" value="Mnd1"/>
    <property type="match status" value="1"/>
</dbReference>
<evidence type="ECO:0000256" key="9">
    <source>
        <dbReference type="SAM" id="Coils"/>
    </source>
</evidence>
<evidence type="ECO:0000256" key="3">
    <source>
        <dbReference type="ARBA" id="ARBA00013726"/>
    </source>
</evidence>
<sequence>MSKKRGLSLEEKQQRMLSIFHETADFYQLKDIEKLSVAKGITAQSVKDVLQSLVDDDLVNSDKIGTSNYFWSLPSEAGNKLKMRCAQLESRAETLSRKKEELESKLDEACRGKEDSEERTKQLEQLAQLQKENKELKSTLQQYKDDDPSTFEALKDATQKARNAANRWTDNIWNVESWCNKKFVGNEAELNKHFRACGVPEDLDYLV</sequence>
<evidence type="ECO:0000256" key="7">
    <source>
        <dbReference type="ARBA" id="ARBA00023254"/>
    </source>
</evidence>
<dbReference type="GO" id="GO:0005634">
    <property type="term" value="C:nucleus"/>
    <property type="evidence" value="ECO:0007669"/>
    <property type="project" value="UniProtKB-SubCell"/>
</dbReference>
<dbReference type="Pfam" id="PF03962">
    <property type="entry name" value="Mnd1"/>
    <property type="match status" value="1"/>
</dbReference>
<organism evidence="12">
    <name type="scientific">Picocystis salinarum</name>
    <dbReference type="NCBI Taxonomy" id="88271"/>
    <lineage>
        <taxon>Eukaryota</taxon>
        <taxon>Viridiplantae</taxon>
        <taxon>Chlorophyta</taxon>
        <taxon>Picocystophyceae</taxon>
        <taxon>Picocystales</taxon>
        <taxon>Picocystaceae</taxon>
        <taxon>Picocystis</taxon>
    </lineage>
</organism>
<accession>A0A7S3XCJ1</accession>